<dbReference type="InterPro" id="IPR029044">
    <property type="entry name" value="Nucleotide-diphossugar_trans"/>
</dbReference>
<dbReference type="InterPro" id="IPR050065">
    <property type="entry name" value="GlmU-like"/>
</dbReference>
<evidence type="ECO:0000256" key="2">
    <source>
        <dbReference type="ARBA" id="ARBA00005208"/>
    </source>
</evidence>
<keyword evidence="10" id="KW-0511">Multifunctional enzyme</keyword>
<evidence type="ECO:0000256" key="6">
    <source>
        <dbReference type="ARBA" id="ARBA00012457"/>
    </source>
</evidence>
<organism evidence="16 17">
    <name type="scientific">Methanobacterium alkalithermotolerans</name>
    <dbReference type="NCBI Taxonomy" id="2731220"/>
    <lineage>
        <taxon>Archaea</taxon>
        <taxon>Methanobacteriati</taxon>
        <taxon>Methanobacteriota</taxon>
        <taxon>Methanomada group</taxon>
        <taxon>Methanobacteria</taxon>
        <taxon>Methanobacteriales</taxon>
        <taxon>Methanobacteriaceae</taxon>
        <taxon>Methanobacterium</taxon>
    </lineage>
</organism>
<keyword evidence="17" id="KW-1185">Reference proteome</keyword>
<keyword evidence="9" id="KW-0548">Nucleotidyltransferase</keyword>
<dbReference type="KEGG" id="meme:HYG87_07335"/>
<reference evidence="16" key="1">
    <citation type="submission" date="2020-07" db="EMBL/GenBank/DDBJ databases">
        <title>Methanobacterium. sp. MethCan genome.</title>
        <authorList>
            <person name="Postec A."/>
            <person name="Quemeneur M."/>
        </authorList>
    </citation>
    <scope>NUCLEOTIDE SEQUENCE</scope>
    <source>
        <strain evidence="16">MethCAN</strain>
    </source>
</reference>
<gene>
    <name evidence="16" type="ORF">HYG87_07335</name>
</gene>
<name>A0A8T8K7R4_9EURY</name>
<feature type="domain" description="Mannose-1-phosphate guanyltransferase C-terminal" evidence="15">
    <location>
        <begin position="271"/>
        <end position="360"/>
    </location>
</feature>
<comment type="catalytic activity">
    <reaction evidence="13">
        <text>N-acetyl-alpha-D-glucosamine 1-phosphate + UTP + H(+) = UDP-N-acetyl-alpha-D-glucosamine + diphosphate</text>
        <dbReference type="Rhea" id="RHEA:13509"/>
        <dbReference type="ChEBI" id="CHEBI:15378"/>
        <dbReference type="ChEBI" id="CHEBI:33019"/>
        <dbReference type="ChEBI" id="CHEBI:46398"/>
        <dbReference type="ChEBI" id="CHEBI:57705"/>
        <dbReference type="ChEBI" id="CHEBI:57776"/>
        <dbReference type="EC" id="2.7.7.23"/>
    </reaction>
</comment>
<dbReference type="SUPFAM" id="SSF51161">
    <property type="entry name" value="Trimeric LpxA-like enzymes"/>
    <property type="match status" value="1"/>
</dbReference>
<protein>
    <recommendedName>
        <fullName evidence="7">Bifunctional protein GlmU</fullName>
        <ecNumber evidence="5">2.3.1.157</ecNumber>
        <ecNumber evidence="6">2.7.7.23</ecNumber>
    </recommendedName>
</protein>
<keyword evidence="11" id="KW-0012">Acyltransferase</keyword>
<accession>A0A8T8K7R4</accession>
<evidence type="ECO:0000256" key="5">
    <source>
        <dbReference type="ARBA" id="ARBA00012225"/>
    </source>
</evidence>
<evidence type="ECO:0000256" key="3">
    <source>
        <dbReference type="ARBA" id="ARBA00007707"/>
    </source>
</evidence>
<dbReference type="SUPFAM" id="SSF53448">
    <property type="entry name" value="Nucleotide-diphospho-sugar transferases"/>
    <property type="match status" value="1"/>
</dbReference>
<comment type="pathway">
    <text evidence="1">Nucleotide-sugar biosynthesis; UDP-N-acetyl-alpha-D-glucosamine biosynthesis; N-acetyl-alpha-D-glucosamine 1-phosphate from alpha-D-glucosamine 6-phosphate (route II): step 2/2.</text>
</comment>
<dbReference type="RefSeq" id="WP_211532541.1">
    <property type="nucleotide sequence ID" value="NZ_CP058560.1"/>
</dbReference>
<evidence type="ECO:0000256" key="8">
    <source>
        <dbReference type="ARBA" id="ARBA00022679"/>
    </source>
</evidence>
<dbReference type="Gene3D" id="2.160.10.10">
    <property type="entry name" value="Hexapeptide repeat proteins"/>
    <property type="match status" value="1"/>
</dbReference>
<evidence type="ECO:0000256" key="13">
    <source>
        <dbReference type="ARBA" id="ARBA00048493"/>
    </source>
</evidence>
<evidence type="ECO:0000256" key="9">
    <source>
        <dbReference type="ARBA" id="ARBA00022695"/>
    </source>
</evidence>
<evidence type="ECO:0000256" key="7">
    <source>
        <dbReference type="ARBA" id="ARBA00013414"/>
    </source>
</evidence>
<dbReference type="Proteomes" id="UP000681041">
    <property type="component" value="Chromosome"/>
</dbReference>
<dbReference type="GeneID" id="64820566"/>
<evidence type="ECO:0000313" key="16">
    <source>
        <dbReference type="EMBL" id="QUH23585.1"/>
    </source>
</evidence>
<dbReference type="GO" id="GO:0003977">
    <property type="term" value="F:UDP-N-acetylglucosamine diphosphorylase activity"/>
    <property type="evidence" value="ECO:0007669"/>
    <property type="project" value="UniProtKB-EC"/>
</dbReference>
<dbReference type="EC" id="2.7.7.23" evidence="6"/>
<evidence type="ECO:0000256" key="1">
    <source>
        <dbReference type="ARBA" id="ARBA00005166"/>
    </source>
</evidence>
<comment type="catalytic activity">
    <reaction evidence="12">
        <text>alpha-D-glucosamine 1-phosphate + acetyl-CoA = N-acetyl-alpha-D-glucosamine 1-phosphate + CoA + H(+)</text>
        <dbReference type="Rhea" id="RHEA:13725"/>
        <dbReference type="ChEBI" id="CHEBI:15378"/>
        <dbReference type="ChEBI" id="CHEBI:57287"/>
        <dbReference type="ChEBI" id="CHEBI:57288"/>
        <dbReference type="ChEBI" id="CHEBI:57776"/>
        <dbReference type="ChEBI" id="CHEBI:58516"/>
        <dbReference type="EC" id="2.3.1.157"/>
    </reaction>
</comment>
<dbReference type="NCBIfam" id="TIGR03992">
    <property type="entry name" value="Arch_glmU"/>
    <property type="match status" value="1"/>
</dbReference>
<proteinExistence type="inferred from homology"/>
<dbReference type="AlphaFoldDB" id="A0A8T8K7R4"/>
<comment type="similarity">
    <text evidence="3">In the C-terminal section; belongs to the transferase hexapeptide repeat family.</text>
</comment>
<dbReference type="PANTHER" id="PTHR43584">
    <property type="entry name" value="NUCLEOTIDYL TRANSFERASE"/>
    <property type="match status" value="1"/>
</dbReference>
<dbReference type="OrthoDB" id="15372at2157"/>
<evidence type="ECO:0000256" key="10">
    <source>
        <dbReference type="ARBA" id="ARBA00023268"/>
    </source>
</evidence>
<dbReference type="InterPro" id="IPR056729">
    <property type="entry name" value="GMPPB_C"/>
</dbReference>
<comment type="pathway">
    <text evidence="2">Nucleotide-sugar biosynthesis; UDP-N-acetyl-alpha-D-glucosamine biosynthesis; UDP-N-acetyl-alpha-D-glucosamine from N-acetyl-alpha-D-glucosamine 1-phosphate: step 1/1.</text>
</comment>
<dbReference type="InterPro" id="IPR005835">
    <property type="entry name" value="NTP_transferase_dom"/>
</dbReference>
<sequence>MKAVILTAGEGTRMRPLTLTRPKTMLPVAGKPIIQYNIEALRDAGISEILMIVGYQENMVRDYFKDGKDLGVKITYITQKSRLGTAHAIGYAREFIKEQFIVLNGDIIIDPQLLYDLIQKYSDFNARSMMVLTEVEDPCSFGVVMLNGDKVTEIIEKPKAGEAPSNLINTGIYIFDPDIFSCIEKTPESSRGEYEITDSLKIQMEEGKKVAGLVSNKKWIDIGKPWELLKINEDFLNNMEGKIEGEVEKGATLEGEVVLGYGSVIRAGSYIQGPVHIGKNCDVGPNCYLRKYTFLGNDVRVGNAVEIKNSIIMDHTNVNHLSYIGDSIIGSRCNIAAGTNIANLRFDDKTIKLNIKGEKVDSGRRKFGVVFADGVKTGINSSFNPGVTVGCNSSIGAGAVIHKNIDSEKLVMVKQEHLIIDKNKK</sequence>
<comment type="similarity">
    <text evidence="4">In the N-terminal section; belongs to the N-acetylglucosamine-1-phosphate uridyltransferase family.</text>
</comment>
<dbReference type="CDD" id="cd05636">
    <property type="entry name" value="LbH_G1P_TT_C_like"/>
    <property type="match status" value="1"/>
</dbReference>
<evidence type="ECO:0000259" key="15">
    <source>
        <dbReference type="Pfam" id="PF25087"/>
    </source>
</evidence>
<dbReference type="EMBL" id="CP058560">
    <property type="protein sequence ID" value="QUH23585.1"/>
    <property type="molecule type" value="Genomic_DNA"/>
</dbReference>
<evidence type="ECO:0000256" key="12">
    <source>
        <dbReference type="ARBA" id="ARBA00048247"/>
    </source>
</evidence>
<evidence type="ECO:0000256" key="4">
    <source>
        <dbReference type="ARBA" id="ARBA00007947"/>
    </source>
</evidence>
<dbReference type="PANTHER" id="PTHR43584:SF8">
    <property type="entry name" value="N-ACETYLMURAMATE ALPHA-1-PHOSPHATE URIDYLYLTRANSFERASE"/>
    <property type="match status" value="1"/>
</dbReference>
<evidence type="ECO:0000259" key="14">
    <source>
        <dbReference type="Pfam" id="PF00483"/>
    </source>
</evidence>
<feature type="domain" description="Nucleotidyl transferase" evidence="14">
    <location>
        <begin position="2"/>
        <end position="236"/>
    </location>
</feature>
<keyword evidence="8 16" id="KW-0808">Transferase</keyword>
<dbReference type="InterPro" id="IPR011004">
    <property type="entry name" value="Trimer_LpxA-like_sf"/>
</dbReference>
<dbReference type="EC" id="2.3.1.157" evidence="5"/>
<dbReference type="Gene3D" id="3.90.550.10">
    <property type="entry name" value="Spore Coat Polysaccharide Biosynthesis Protein SpsA, Chain A"/>
    <property type="match status" value="1"/>
</dbReference>
<dbReference type="Pfam" id="PF25087">
    <property type="entry name" value="GMPPB_C"/>
    <property type="match status" value="1"/>
</dbReference>
<dbReference type="Pfam" id="PF00483">
    <property type="entry name" value="NTP_transferase"/>
    <property type="match status" value="1"/>
</dbReference>
<evidence type="ECO:0000256" key="11">
    <source>
        <dbReference type="ARBA" id="ARBA00023315"/>
    </source>
</evidence>
<dbReference type="InterPro" id="IPR023915">
    <property type="entry name" value="Bifunctiontional_GlmU_arc-type"/>
</dbReference>
<evidence type="ECO:0000313" key="17">
    <source>
        <dbReference type="Proteomes" id="UP000681041"/>
    </source>
</evidence>
<dbReference type="GO" id="GO:0019134">
    <property type="term" value="F:glucosamine-1-phosphate N-acetyltransferase activity"/>
    <property type="evidence" value="ECO:0007669"/>
    <property type="project" value="UniProtKB-EC"/>
</dbReference>